<dbReference type="EMBL" id="MU150393">
    <property type="protein sequence ID" value="KAF9456983.1"/>
    <property type="molecule type" value="Genomic_DNA"/>
</dbReference>
<gene>
    <name evidence="2" type="ORF">BDZ94DRAFT_292217</name>
</gene>
<feature type="transmembrane region" description="Helical" evidence="1">
    <location>
        <begin position="205"/>
        <end position="227"/>
    </location>
</feature>
<keyword evidence="3" id="KW-1185">Reference proteome</keyword>
<name>A0A9P6CDG2_9AGAR</name>
<reference evidence="2" key="1">
    <citation type="submission" date="2020-11" db="EMBL/GenBank/DDBJ databases">
        <authorList>
            <consortium name="DOE Joint Genome Institute"/>
            <person name="Ahrendt S."/>
            <person name="Riley R."/>
            <person name="Andreopoulos W."/>
            <person name="Labutti K."/>
            <person name="Pangilinan J."/>
            <person name="Ruiz-Duenas F.J."/>
            <person name="Barrasa J.M."/>
            <person name="Sanchez-Garcia M."/>
            <person name="Camarero S."/>
            <person name="Miyauchi S."/>
            <person name="Serrano A."/>
            <person name="Linde D."/>
            <person name="Babiker R."/>
            <person name="Drula E."/>
            <person name="Ayuso-Fernandez I."/>
            <person name="Pacheco R."/>
            <person name="Padilla G."/>
            <person name="Ferreira P."/>
            <person name="Barriuso J."/>
            <person name="Kellner H."/>
            <person name="Castanera R."/>
            <person name="Alfaro M."/>
            <person name="Ramirez L."/>
            <person name="Pisabarro A.G."/>
            <person name="Kuo A."/>
            <person name="Tritt A."/>
            <person name="Lipzen A."/>
            <person name="He G."/>
            <person name="Yan M."/>
            <person name="Ng V."/>
            <person name="Cullen D."/>
            <person name="Martin F."/>
            <person name="Rosso M.-N."/>
            <person name="Henrissat B."/>
            <person name="Hibbett D."/>
            <person name="Martinez A.T."/>
            <person name="Grigoriev I.V."/>
        </authorList>
    </citation>
    <scope>NUCLEOTIDE SEQUENCE</scope>
    <source>
        <strain evidence="2">CBS 247.69</strain>
    </source>
</reference>
<accession>A0A9P6CDG2</accession>
<evidence type="ECO:0000256" key="1">
    <source>
        <dbReference type="SAM" id="Phobius"/>
    </source>
</evidence>
<dbReference type="AlphaFoldDB" id="A0A9P6CDG2"/>
<evidence type="ECO:0000313" key="2">
    <source>
        <dbReference type="EMBL" id="KAF9456983.1"/>
    </source>
</evidence>
<feature type="transmembrane region" description="Helical" evidence="1">
    <location>
        <begin position="233"/>
        <end position="254"/>
    </location>
</feature>
<dbReference type="OrthoDB" id="3269455at2759"/>
<protein>
    <recommendedName>
        <fullName evidence="4">Transmembrane protein</fullName>
    </recommendedName>
</protein>
<dbReference type="Proteomes" id="UP000807353">
    <property type="component" value="Unassembled WGS sequence"/>
</dbReference>
<sequence length="268" mass="28782">MATNVQTILKTVSLILQGTPLSLIDYGVRLGLFVSELRRPPDWETIKAQIGGLKAEATIATFLAAVQSQIVALSYENNSSAIEVVTNALGFAGVLFSVVAACLALLASTITQRHIHIVESQLSIIDDLPIESIETVIGQIMALGPLSQFTYLGVFRRAMLKCEARLAAARPRQDIEAYRIHADFDVGMIIASCEHIQGVTYIGDAAGTAMLLGIICFLASILCLAISTQPPAVWIVSAVACSSIIILPMVNRALGILLKMRLPSIFDF</sequence>
<feature type="transmembrane region" description="Helical" evidence="1">
    <location>
        <begin position="88"/>
        <end position="107"/>
    </location>
</feature>
<evidence type="ECO:0008006" key="4">
    <source>
        <dbReference type="Google" id="ProtNLM"/>
    </source>
</evidence>
<evidence type="ECO:0000313" key="3">
    <source>
        <dbReference type="Proteomes" id="UP000807353"/>
    </source>
</evidence>
<keyword evidence="1" id="KW-1133">Transmembrane helix</keyword>
<keyword evidence="1" id="KW-0472">Membrane</keyword>
<comment type="caution">
    <text evidence="2">The sequence shown here is derived from an EMBL/GenBank/DDBJ whole genome shotgun (WGS) entry which is preliminary data.</text>
</comment>
<organism evidence="2 3">
    <name type="scientific">Collybia nuda</name>
    <dbReference type="NCBI Taxonomy" id="64659"/>
    <lineage>
        <taxon>Eukaryota</taxon>
        <taxon>Fungi</taxon>
        <taxon>Dikarya</taxon>
        <taxon>Basidiomycota</taxon>
        <taxon>Agaricomycotina</taxon>
        <taxon>Agaricomycetes</taxon>
        <taxon>Agaricomycetidae</taxon>
        <taxon>Agaricales</taxon>
        <taxon>Tricholomatineae</taxon>
        <taxon>Clitocybaceae</taxon>
        <taxon>Collybia</taxon>
    </lineage>
</organism>
<proteinExistence type="predicted"/>
<keyword evidence="1" id="KW-0812">Transmembrane</keyword>